<name>A0AAW4GLG0_9GAMM</name>
<dbReference type="AlphaFoldDB" id="A0AAW4GLG0"/>
<dbReference type="Proteomes" id="UP000749453">
    <property type="component" value="Unassembled WGS sequence"/>
</dbReference>
<keyword evidence="3" id="KW-1185">Reference proteome</keyword>
<sequence length="104" mass="11764">MILRKIYLYLNPDEHWGDLISDLGFPLDTAFGFKPDISAIIWNATSRSSGSERLASTRSVFKGQSWKPQRGPYKGPMPLFRAFHFTPTCMNRLMTTAGMSFTSP</sequence>
<evidence type="ECO:0000313" key="1">
    <source>
        <dbReference type="EMBL" id="MBM9915429.1"/>
    </source>
</evidence>
<dbReference type="RefSeq" id="WP_205405924.1">
    <property type="nucleotide sequence ID" value="NZ_JAFFTA010000031.1"/>
</dbReference>
<evidence type="ECO:0000313" key="4">
    <source>
        <dbReference type="Proteomes" id="UP000784064"/>
    </source>
</evidence>
<reference evidence="1" key="2">
    <citation type="submission" date="2021-01" db="EMBL/GenBank/DDBJ databases">
        <authorList>
            <person name="Yu Y."/>
        </authorList>
    </citation>
    <scope>NUCLEOTIDE SEQUENCE</scope>
    <source>
        <strain evidence="1">As-5</strain>
        <strain evidence="2">As-6</strain>
    </source>
</reference>
<dbReference type="Proteomes" id="UP000784064">
    <property type="component" value="Unassembled WGS sequence"/>
</dbReference>
<dbReference type="EMBL" id="JAFFTA010000031">
    <property type="protein sequence ID" value="MBM9915429.1"/>
    <property type="molecule type" value="Genomic_DNA"/>
</dbReference>
<protein>
    <submittedName>
        <fullName evidence="1">Uncharacterized protein</fullName>
    </submittedName>
</protein>
<proteinExistence type="predicted"/>
<dbReference type="EMBL" id="JAFFTB010000005">
    <property type="protein sequence ID" value="MBM9937181.1"/>
    <property type="molecule type" value="Genomic_DNA"/>
</dbReference>
<evidence type="ECO:0000313" key="2">
    <source>
        <dbReference type="EMBL" id="MBM9937181.1"/>
    </source>
</evidence>
<reference evidence="3" key="1">
    <citation type="submission" date="2021-01" db="EMBL/GenBank/DDBJ databases">
        <title>Stenotrophomonas maltophilia.</title>
        <authorList>
            <person name="Yu Y."/>
        </authorList>
    </citation>
    <scope>NUCLEOTIDE SEQUENCE [LARGE SCALE GENOMIC DNA]</scope>
    <source>
        <strain evidence="3">As-6</strain>
    </source>
</reference>
<accession>A0AAW4GLG0</accession>
<organism evidence="1 4">
    <name type="scientific">Stenotrophomonas lactitubi</name>
    <dbReference type="NCBI Taxonomy" id="2045214"/>
    <lineage>
        <taxon>Bacteria</taxon>
        <taxon>Pseudomonadati</taxon>
        <taxon>Pseudomonadota</taxon>
        <taxon>Gammaproteobacteria</taxon>
        <taxon>Lysobacterales</taxon>
        <taxon>Lysobacteraceae</taxon>
        <taxon>Stenotrophomonas</taxon>
    </lineage>
</organism>
<evidence type="ECO:0000313" key="3">
    <source>
        <dbReference type="Proteomes" id="UP000749453"/>
    </source>
</evidence>
<gene>
    <name evidence="1" type="ORF">JJW18_18280</name>
    <name evidence="2" type="ORF">JJW19_03400</name>
</gene>
<comment type="caution">
    <text evidence="1">The sequence shown here is derived from an EMBL/GenBank/DDBJ whole genome shotgun (WGS) entry which is preliminary data.</text>
</comment>